<dbReference type="InterPro" id="IPR012942">
    <property type="entry name" value="SRR1-like"/>
</dbReference>
<dbReference type="Pfam" id="PF07985">
    <property type="entry name" value="SRR1"/>
    <property type="match status" value="1"/>
</dbReference>
<evidence type="ECO:0000259" key="1">
    <source>
        <dbReference type="Pfam" id="PF07985"/>
    </source>
</evidence>
<organism evidence="2 3">
    <name type="scientific">Caenorhabditis japonica</name>
    <dbReference type="NCBI Taxonomy" id="281687"/>
    <lineage>
        <taxon>Eukaryota</taxon>
        <taxon>Metazoa</taxon>
        <taxon>Ecdysozoa</taxon>
        <taxon>Nematoda</taxon>
        <taxon>Chromadorea</taxon>
        <taxon>Rhabditida</taxon>
        <taxon>Rhabditina</taxon>
        <taxon>Rhabditomorpha</taxon>
        <taxon>Rhabditoidea</taxon>
        <taxon>Rhabditidae</taxon>
        <taxon>Peloderinae</taxon>
        <taxon>Caenorhabditis</taxon>
    </lineage>
</organism>
<reference evidence="2" key="2">
    <citation type="submission" date="2022-06" db="UniProtKB">
        <authorList>
            <consortium name="EnsemblMetazoa"/>
        </authorList>
    </citation>
    <scope>IDENTIFICATION</scope>
    <source>
        <strain evidence="2">DF5081</strain>
    </source>
</reference>
<feature type="domain" description="SRR1-like" evidence="1">
    <location>
        <begin position="61"/>
        <end position="229"/>
    </location>
</feature>
<accession>A0A8R1E1Z9</accession>
<sequence>MEDDGFTLVTGKRASKNRIFKKTDNGSHIRVDGSEKDIERAMNAAKVGILKSGLGKWLCRNLEALKDERRVQKVYIVGNGHFDRSEQPGAHQLALFLEISEKFDAEIIFQEPACSASENLWLESRNITVRKQLDTEIDIVEDSEALTILGIIHGEHEILNSFLEHNWKTLEQYQNVIVVGNNYGGVDWELSKFSAQNPKINEFFQKAIITPFPEIYEPHSSAFSCTVIMSLNEDL</sequence>
<dbReference type="Proteomes" id="UP000005237">
    <property type="component" value="Unassembled WGS sequence"/>
</dbReference>
<reference evidence="3" key="1">
    <citation type="submission" date="2010-08" db="EMBL/GenBank/DDBJ databases">
        <authorList>
            <consortium name="Caenorhabditis japonica Sequencing Consortium"/>
            <person name="Wilson R.K."/>
        </authorList>
    </citation>
    <scope>NUCLEOTIDE SEQUENCE [LARGE SCALE GENOMIC DNA]</scope>
    <source>
        <strain evidence="3">DF5081</strain>
    </source>
</reference>
<protein>
    <submittedName>
        <fullName evidence="2">SRR1 domain-containing protein</fullName>
    </submittedName>
</protein>
<name>A0A8R1E1Z9_CAEJA</name>
<dbReference type="AlphaFoldDB" id="A0A8R1E1Z9"/>
<evidence type="ECO:0000313" key="2">
    <source>
        <dbReference type="EnsemblMetazoa" id="CJA16476.1"/>
    </source>
</evidence>
<keyword evidence="3" id="KW-1185">Reference proteome</keyword>
<evidence type="ECO:0000313" key="3">
    <source>
        <dbReference type="Proteomes" id="UP000005237"/>
    </source>
</evidence>
<dbReference type="EnsemblMetazoa" id="CJA16476.1">
    <property type="protein sequence ID" value="CJA16476.1"/>
    <property type="gene ID" value="WBGene00135681"/>
</dbReference>
<proteinExistence type="predicted"/>